<accession>A0A0M5M747</accession>
<protein>
    <submittedName>
        <fullName evidence="1">Uncharacterized protein</fullName>
    </submittedName>
</protein>
<keyword evidence="2" id="KW-1185">Reference proteome</keyword>
<dbReference type="GeneID" id="26632171"/>
<dbReference type="OrthoDB" id="23915at10239"/>
<dbReference type="EMBL" id="KT591489">
    <property type="protein sequence ID" value="ALF00370.1"/>
    <property type="molecule type" value="Genomic_DNA"/>
</dbReference>
<name>A0A0M5M747_9CAUD</name>
<organism evidence="1 2">
    <name type="scientific">Mycobacterium phage Archie</name>
    <dbReference type="NCBI Taxonomy" id="1718599"/>
    <lineage>
        <taxon>Viruses</taxon>
        <taxon>Duplodnaviria</taxon>
        <taxon>Heunggongvirae</taxon>
        <taxon>Uroviricota</taxon>
        <taxon>Caudoviricetes</taxon>
        <taxon>Vilmaviridae</taxon>
        <taxon>Lclasvirinae</taxon>
        <taxon>Faithunavirus</taxon>
        <taxon>Faithunavirus archie</taxon>
    </lineage>
</organism>
<dbReference type="Proteomes" id="UP000201697">
    <property type="component" value="Segment"/>
</dbReference>
<evidence type="ECO:0000313" key="1">
    <source>
        <dbReference type="EMBL" id="ALF00370.1"/>
    </source>
</evidence>
<evidence type="ECO:0000313" key="2">
    <source>
        <dbReference type="Proteomes" id="UP000201697"/>
    </source>
</evidence>
<dbReference type="KEGG" id="vg:26632171"/>
<proteinExistence type="predicted"/>
<dbReference type="RefSeq" id="YP_009205531.1">
    <property type="nucleotide sequence ID" value="NC_028878.1"/>
</dbReference>
<gene>
    <name evidence="1" type="ORF">SEA_ARCHIE_64</name>
</gene>
<sequence length="66" mass="7344">MINSTIAGIPVELVDAPQGITIPCELCFVKEAEFAVGSYDHKLLCEGCLDYGDSRRFWNLEPRQAL</sequence>
<reference evidence="1 2" key="1">
    <citation type="submission" date="2015-08" db="EMBL/GenBank/DDBJ databases">
        <authorList>
            <person name="Clarke R.M."/>
            <person name="Taylor B.J."/>
            <person name="Thorniley A.J."/>
            <person name="Dasenko M.A."/>
            <person name="Denver D.R."/>
            <person name="Garcia-Ruiz H."/>
            <person name="Hoyer J.S."/>
            <person name="Jogdeo S."/>
            <person name="Sullivan C.M."/>
            <person name="Peterson M.R."/>
            <person name="Rowley E.R."/>
            <person name="Schnitzler C.E."/>
            <person name="Vining K.J."/>
            <person name="Almabruk K.H."/>
            <person name="Banawas S."/>
            <person name="Beatty C."/>
            <person name="Bullock C.J."/>
            <person name="Cappellazzi J.E."/>
            <person name="Chagani S.E."/>
            <person name="Chatterjee P."/>
            <person name="Cram E.D."/>
            <person name="Elorriaga M.E."/>
            <person name="Esser M."/>
            <person name="Fellows E.J."/>
            <person name="Garcia G.R."/>
            <person name="Gullaba J.M."/>
            <person name="Kinsley M.A."/>
            <person name="Luo F."/>
            <person name="McGinnis M."/>
            <person name="Paquette C.E."/>
            <person name="Reddekopp R.L."/>
            <person name="Rosen K.L."/>
            <person name="Sahlfeld L.M."/>
            <person name="Vondras A.M."/>
            <person name="Wang J.X."/>
            <person name="Weiss E.S."/>
            <person name="Wernick R."/>
            <person name="Abuelizz H.A."/>
            <person name="Amaro Y."/>
            <person name="Archer C.L."/>
            <person name="Basu A."/>
            <person name="Bellinger M.R."/>
            <person name="Johnson S.F."/>
            <person name="Kitchen S.A."/>
            <person name="Li M."/>
            <person name="Morey-Castro K.E."/>
            <person name="Lavalleur H.J."/>
            <person name="Rangel L.J."/>
            <person name="Ree J.F."/>
            <person name="Shay S.D."/>
            <person name="Sheng Y."/>
            <person name="Smyth J.C."/>
            <person name="Stamm E.A."/>
            <person name="Taylor C.R."/>
            <person name="Vining O.B."/>
            <person name="Wanzeck K.M."/>
            <person name="Watson G."/>
            <person name="Bruck A.J."/>
            <person name="Anders K.R."/>
            <person name="Bradley K.W."/>
            <person name="Asai D.J."/>
            <person name="Bowman C.A."/>
            <person name="Russell D.A."/>
            <person name="Pope W.H."/>
            <person name="Jacobs-Sera D."/>
            <person name="Hendrix R.W."/>
            <person name="Hatfull G.F."/>
        </authorList>
    </citation>
    <scope>NUCLEOTIDE SEQUENCE [LARGE SCALE GENOMIC DNA]</scope>
</reference>